<dbReference type="GO" id="GO:0006493">
    <property type="term" value="P:protein O-linked glycosylation"/>
    <property type="evidence" value="ECO:0007669"/>
    <property type="project" value="TreeGrafter"/>
</dbReference>
<feature type="compositionally biased region" description="Polar residues" evidence="7">
    <location>
        <begin position="1"/>
        <end position="12"/>
    </location>
</feature>
<dbReference type="InterPro" id="IPR051981">
    <property type="entry name" value="Glycosyltransf_32"/>
</dbReference>
<evidence type="ECO:0000256" key="3">
    <source>
        <dbReference type="ARBA" id="ARBA00022676"/>
    </source>
</evidence>
<evidence type="ECO:0000256" key="2">
    <source>
        <dbReference type="ARBA" id="ARBA00009003"/>
    </source>
</evidence>
<evidence type="ECO:0000256" key="6">
    <source>
        <dbReference type="ARBA" id="ARBA00023136"/>
    </source>
</evidence>
<dbReference type="GO" id="GO:0000139">
    <property type="term" value="C:Golgi membrane"/>
    <property type="evidence" value="ECO:0007669"/>
    <property type="project" value="UniProtKB-SubCell"/>
</dbReference>
<dbReference type="GO" id="GO:0008375">
    <property type="term" value="F:acetylglucosaminyltransferase activity"/>
    <property type="evidence" value="ECO:0007669"/>
    <property type="project" value="TreeGrafter"/>
</dbReference>
<feature type="transmembrane region" description="Helical" evidence="8">
    <location>
        <begin position="55"/>
        <end position="74"/>
    </location>
</feature>
<dbReference type="Pfam" id="PF04488">
    <property type="entry name" value="Gly_transf_sug"/>
    <property type="match status" value="1"/>
</dbReference>
<proteinExistence type="inferred from homology"/>
<evidence type="ECO:0000256" key="1">
    <source>
        <dbReference type="ARBA" id="ARBA00004323"/>
    </source>
</evidence>
<feature type="domain" description="Alpha 1,4-glycosyltransferase" evidence="9">
    <location>
        <begin position="220"/>
        <end position="344"/>
    </location>
</feature>
<reference evidence="10" key="1">
    <citation type="submission" date="2025-08" db="UniProtKB">
        <authorList>
            <consortium name="Ensembl"/>
        </authorList>
    </citation>
    <scope>IDENTIFICATION</scope>
</reference>
<keyword evidence="11" id="KW-1185">Reference proteome</keyword>
<dbReference type="Gene3D" id="3.90.550.20">
    <property type="match status" value="1"/>
</dbReference>
<feature type="region of interest" description="Disordered" evidence="7">
    <location>
        <begin position="1"/>
        <end position="21"/>
    </location>
</feature>
<keyword evidence="8" id="KW-0812">Transmembrane</keyword>
<evidence type="ECO:0000256" key="8">
    <source>
        <dbReference type="SAM" id="Phobius"/>
    </source>
</evidence>
<evidence type="ECO:0000256" key="4">
    <source>
        <dbReference type="ARBA" id="ARBA00022679"/>
    </source>
</evidence>
<keyword evidence="5" id="KW-0333">Golgi apparatus</keyword>
<dbReference type="InterPro" id="IPR007577">
    <property type="entry name" value="GlycoTrfase_DXD_sugar-bd_CS"/>
</dbReference>
<dbReference type="Ensembl" id="ENSAZOT00000018157.1">
    <property type="protein sequence ID" value="ENSAZOP00000016885.1"/>
    <property type="gene ID" value="ENSAZOG00000011001.1"/>
</dbReference>
<reference evidence="10" key="2">
    <citation type="submission" date="2025-09" db="UniProtKB">
        <authorList>
            <consortium name="Ensembl"/>
        </authorList>
    </citation>
    <scope>IDENTIFICATION</scope>
</reference>
<keyword evidence="3" id="KW-0328">Glycosyltransferase</keyword>
<dbReference type="InterPro" id="IPR007652">
    <property type="entry name" value="A1-4-GlycosylTfrase_dom"/>
</dbReference>
<comment type="subcellular location">
    <subcellularLocation>
        <location evidence="1">Golgi apparatus membrane</location>
        <topology evidence="1">Single-pass type II membrane protein</topology>
    </subcellularLocation>
</comment>
<protein>
    <submittedName>
        <fullName evidence="10">Alpha-1,4-N-acetylglucosaminyltransferase</fullName>
    </submittedName>
</protein>
<evidence type="ECO:0000313" key="11">
    <source>
        <dbReference type="Proteomes" id="UP000694549"/>
    </source>
</evidence>
<accession>A0A8B9V2T2</accession>
<evidence type="ECO:0000256" key="5">
    <source>
        <dbReference type="ARBA" id="ARBA00023034"/>
    </source>
</evidence>
<dbReference type="Pfam" id="PF04572">
    <property type="entry name" value="Gb3_synth"/>
    <property type="match status" value="1"/>
</dbReference>
<evidence type="ECO:0000313" key="10">
    <source>
        <dbReference type="Ensembl" id="ENSAZOP00000016885.1"/>
    </source>
</evidence>
<keyword evidence="6 8" id="KW-0472">Membrane</keyword>
<dbReference type="PANTHER" id="PTHR12042">
    <property type="entry name" value="LACTOSYLCERAMIDE 4-ALPHA-GALACTOSYLTRANSFERASE ALPHA- 1,4-GALACTOSYLTRANSFERASE"/>
    <property type="match status" value="1"/>
</dbReference>
<keyword evidence="8" id="KW-1133">Transmembrane helix</keyword>
<organism evidence="10 11">
    <name type="scientific">Anas zonorhyncha</name>
    <name type="common">Eastern spot-billed duck</name>
    <dbReference type="NCBI Taxonomy" id="75864"/>
    <lineage>
        <taxon>Eukaryota</taxon>
        <taxon>Metazoa</taxon>
        <taxon>Chordata</taxon>
        <taxon>Craniata</taxon>
        <taxon>Vertebrata</taxon>
        <taxon>Euteleostomi</taxon>
        <taxon>Archelosauria</taxon>
        <taxon>Archosauria</taxon>
        <taxon>Dinosauria</taxon>
        <taxon>Saurischia</taxon>
        <taxon>Theropoda</taxon>
        <taxon>Coelurosauria</taxon>
        <taxon>Aves</taxon>
        <taxon>Neognathae</taxon>
        <taxon>Galloanserae</taxon>
        <taxon>Anseriformes</taxon>
        <taxon>Anatidae</taxon>
        <taxon>Anatinae</taxon>
        <taxon>Anas</taxon>
    </lineage>
</organism>
<dbReference type="InterPro" id="IPR029044">
    <property type="entry name" value="Nucleotide-diphossugar_trans"/>
</dbReference>
<dbReference type="SUPFAM" id="SSF53448">
    <property type="entry name" value="Nucleotide-diphospho-sugar transferases"/>
    <property type="match status" value="1"/>
</dbReference>
<dbReference type="PANTHER" id="PTHR12042:SF16">
    <property type="entry name" value="ALPHA-1,4-N-ACETYLGLUCOSAMINYLTRANSFERASE"/>
    <property type="match status" value="1"/>
</dbReference>
<dbReference type="Proteomes" id="UP000694549">
    <property type="component" value="Unplaced"/>
</dbReference>
<comment type="similarity">
    <text evidence="2">Belongs to the glycosyltransferase 32 family.</text>
</comment>
<evidence type="ECO:0000259" key="9">
    <source>
        <dbReference type="Pfam" id="PF04572"/>
    </source>
</evidence>
<dbReference type="AlphaFoldDB" id="A0A8B9V2T2"/>
<evidence type="ECO:0000256" key="7">
    <source>
        <dbReference type="SAM" id="MobiDB-lite"/>
    </source>
</evidence>
<name>A0A8B9V2T2_9AVES</name>
<keyword evidence="4" id="KW-0808">Transferase</keyword>
<sequence>MLQTIWVSSSRSWDSRKPDGQQTSWKCGFVRTIIQHTCPRHNPRGQRKARMLKKIHICLCFFFVSGILYEISLLSGCFFSCMPMPKHFLTPEQVLNLGKSIIFLETTERLEPPPLVSCSVESAARIYQDRPVILFMKGLTNDTMETIFQETPLLQWYNEVDPEEEKNWVHVSSDASRLALIWKYGGIYMDTDVISIRPIPEGSFLAAQKSRFSSNGIFGFPARHKFIWDCMENFVLKYNGNIWGNQGPFLMTRMLKTICNLTDFEGIEDHSCQNISFLNPQRFYPIPYPAWGRYYDVWDKNPDFNHSYALHLWNFMNRNRKAVVAGSNSLAEKLYKTYCPTTYEDLIKNAELRDLPSYEDSV</sequence>